<evidence type="ECO:0000256" key="1">
    <source>
        <dbReference type="SAM" id="MobiDB-lite"/>
    </source>
</evidence>
<proteinExistence type="predicted"/>
<feature type="region of interest" description="Disordered" evidence="1">
    <location>
        <begin position="118"/>
        <end position="155"/>
    </location>
</feature>
<gene>
    <name evidence="2" type="ORF">HYDPIDRAFT_34028</name>
</gene>
<evidence type="ECO:0000313" key="3">
    <source>
        <dbReference type="Proteomes" id="UP000053820"/>
    </source>
</evidence>
<organism evidence="2 3">
    <name type="scientific">Hydnomerulius pinastri MD-312</name>
    <dbReference type="NCBI Taxonomy" id="994086"/>
    <lineage>
        <taxon>Eukaryota</taxon>
        <taxon>Fungi</taxon>
        <taxon>Dikarya</taxon>
        <taxon>Basidiomycota</taxon>
        <taxon>Agaricomycotina</taxon>
        <taxon>Agaricomycetes</taxon>
        <taxon>Agaricomycetidae</taxon>
        <taxon>Boletales</taxon>
        <taxon>Boletales incertae sedis</taxon>
        <taxon>Leucogyrophana</taxon>
    </lineage>
</organism>
<evidence type="ECO:0000313" key="2">
    <source>
        <dbReference type="EMBL" id="KIJ58584.1"/>
    </source>
</evidence>
<name>A0A0C9UZZ0_9AGAM</name>
<keyword evidence="3" id="KW-1185">Reference proteome</keyword>
<dbReference type="EMBL" id="KN839924">
    <property type="protein sequence ID" value="KIJ58584.1"/>
    <property type="molecule type" value="Genomic_DNA"/>
</dbReference>
<feature type="region of interest" description="Disordered" evidence="1">
    <location>
        <begin position="1"/>
        <end position="94"/>
    </location>
</feature>
<reference evidence="2 3" key="1">
    <citation type="submission" date="2014-04" db="EMBL/GenBank/DDBJ databases">
        <title>Evolutionary Origins and Diversification of the Mycorrhizal Mutualists.</title>
        <authorList>
            <consortium name="DOE Joint Genome Institute"/>
            <consortium name="Mycorrhizal Genomics Consortium"/>
            <person name="Kohler A."/>
            <person name="Kuo A."/>
            <person name="Nagy L.G."/>
            <person name="Floudas D."/>
            <person name="Copeland A."/>
            <person name="Barry K.W."/>
            <person name="Cichocki N."/>
            <person name="Veneault-Fourrey C."/>
            <person name="LaButti K."/>
            <person name="Lindquist E.A."/>
            <person name="Lipzen A."/>
            <person name="Lundell T."/>
            <person name="Morin E."/>
            <person name="Murat C."/>
            <person name="Riley R."/>
            <person name="Ohm R."/>
            <person name="Sun H."/>
            <person name="Tunlid A."/>
            <person name="Henrissat B."/>
            <person name="Grigoriev I.V."/>
            <person name="Hibbett D.S."/>
            <person name="Martin F."/>
        </authorList>
    </citation>
    <scope>NUCLEOTIDE SEQUENCE [LARGE SCALE GENOMIC DNA]</scope>
    <source>
        <strain evidence="2 3">MD-312</strain>
    </source>
</reference>
<dbReference type="HOGENOM" id="CLU_1069824_0_0_1"/>
<dbReference type="AlphaFoldDB" id="A0A0C9UZZ0"/>
<protein>
    <submittedName>
        <fullName evidence="2">Uncharacterized protein</fullName>
    </submittedName>
</protein>
<dbReference type="OrthoDB" id="2693043at2759"/>
<accession>A0A0C9UZZ0</accession>
<sequence length="260" mass="27982">MRPPASVGGESSSQATLPAYSAHVPPQRLQSAAPARPIPSAEPSGPYRKMGQASDEDTPRPQLRKVSASELPVSRSDASGTYADSADSTTLDQPDLASVGHPVVFSSGASFTFTDVDHMDLDAPDRPDSPSPPSARGKSLQPSMSPLSKSKGKKFDASDGLHLATFTVGRTSTAVATVLDEGFEDIVNQFSELGNRTGMPTQQVISRFMKQFACTNSPNEWNLHQKYFAANKAREFARLPDFENVTATPSEKMPQCYKLF</sequence>
<feature type="compositionally biased region" description="Basic and acidic residues" evidence="1">
    <location>
        <begin position="118"/>
        <end position="128"/>
    </location>
</feature>
<dbReference type="Proteomes" id="UP000053820">
    <property type="component" value="Unassembled WGS sequence"/>
</dbReference>